<dbReference type="EMBL" id="LGVG01000001">
    <property type="protein sequence ID" value="KNE29750.1"/>
    <property type="molecule type" value="Genomic_DNA"/>
</dbReference>
<dbReference type="GO" id="GO:0030288">
    <property type="term" value="C:outer membrane-bounded periplasmic space"/>
    <property type="evidence" value="ECO:0007669"/>
    <property type="project" value="UniProtKB-ARBA"/>
</dbReference>
<gene>
    <name evidence="5" type="ORF">AFM18_01825</name>
</gene>
<dbReference type="InterPro" id="IPR030678">
    <property type="entry name" value="Peptide/Ni-bd"/>
</dbReference>
<dbReference type="GO" id="GO:0043190">
    <property type="term" value="C:ATP-binding cassette (ABC) transporter complex"/>
    <property type="evidence" value="ECO:0007669"/>
    <property type="project" value="InterPro"/>
</dbReference>
<dbReference type="PROSITE" id="PS51318">
    <property type="entry name" value="TAT"/>
    <property type="match status" value="1"/>
</dbReference>
<dbReference type="InterPro" id="IPR039424">
    <property type="entry name" value="SBP_5"/>
</dbReference>
<dbReference type="PANTHER" id="PTHR30290:SF38">
    <property type="entry name" value="D,D-DIPEPTIDE-BINDING PERIPLASMIC PROTEIN DDPA-RELATED"/>
    <property type="match status" value="1"/>
</dbReference>
<dbReference type="PIRSF" id="PIRSF002741">
    <property type="entry name" value="MppA"/>
    <property type="match status" value="1"/>
</dbReference>
<dbReference type="InterPro" id="IPR000914">
    <property type="entry name" value="SBP_5_dom"/>
</dbReference>
<organism evidence="5 6">
    <name type="scientific">Achromobacter spanius</name>
    <dbReference type="NCBI Taxonomy" id="217203"/>
    <lineage>
        <taxon>Bacteria</taxon>
        <taxon>Pseudomonadati</taxon>
        <taxon>Pseudomonadota</taxon>
        <taxon>Betaproteobacteria</taxon>
        <taxon>Burkholderiales</taxon>
        <taxon>Alcaligenaceae</taxon>
        <taxon>Achromobacter</taxon>
    </lineage>
</organism>
<evidence type="ECO:0000259" key="4">
    <source>
        <dbReference type="Pfam" id="PF00496"/>
    </source>
</evidence>
<feature type="signal peptide" evidence="3">
    <location>
        <begin position="1"/>
        <end position="30"/>
    </location>
</feature>
<evidence type="ECO:0000256" key="3">
    <source>
        <dbReference type="SAM" id="SignalP"/>
    </source>
</evidence>
<dbReference type="CDD" id="cd08513">
    <property type="entry name" value="PBP2_thermophilic_Hb8_like"/>
    <property type="match status" value="1"/>
</dbReference>
<dbReference type="Gene3D" id="3.10.105.10">
    <property type="entry name" value="Dipeptide-binding Protein, Domain 3"/>
    <property type="match status" value="1"/>
</dbReference>
<evidence type="ECO:0000256" key="1">
    <source>
        <dbReference type="ARBA" id="ARBA00005695"/>
    </source>
</evidence>
<dbReference type="Gene3D" id="3.90.76.10">
    <property type="entry name" value="Dipeptide-binding Protein, Domain 1"/>
    <property type="match status" value="1"/>
</dbReference>
<comment type="caution">
    <text evidence="5">The sequence shown here is derived from an EMBL/GenBank/DDBJ whole genome shotgun (WGS) entry which is preliminary data.</text>
</comment>
<evidence type="ECO:0000313" key="5">
    <source>
        <dbReference type="EMBL" id="KNE29750.1"/>
    </source>
</evidence>
<dbReference type="Pfam" id="PF00496">
    <property type="entry name" value="SBP_bac_5"/>
    <property type="match status" value="1"/>
</dbReference>
<dbReference type="PANTHER" id="PTHR30290">
    <property type="entry name" value="PERIPLASMIC BINDING COMPONENT OF ABC TRANSPORTER"/>
    <property type="match status" value="1"/>
</dbReference>
<feature type="domain" description="Solute-binding protein family 5" evidence="4">
    <location>
        <begin position="101"/>
        <end position="451"/>
    </location>
</feature>
<protein>
    <submittedName>
        <fullName evidence="5">ABC transporter substrate-binding protein</fullName>
    </submittedName>
</protein>
<feature type="chain" id="PRO_5043777954" evidence="3">
    <location>
        <begin position="31"/>
        <end position="550"/>
    </location>
</feature>
<dbReference type="RefSeq" id="WP_050444972.1">
    <property type="nucleotide sequence ID" value="NZ_LGVG01000001.1"/>
</dbReference>
<dbReference type="GO" id="GO:0015833">
    <property type="term" value="P:peptide transport"/>
    <property type="evidence" value="ECO:0007669"/>
    <property type="project" value="TreeGrafter"/>
</dbReference>
<dbReference type="GO" id="GO:1904680">
    <property type="term" value="F:peptide transmembrane transporter activity"/>
    <property type="evidence" value="ECO:0007669"/>
    <property type="project" value="TreeGrafter"/>
</dbReference>
<dbReference type="Gene3D" id="3.40.190.10">
    <property type="entry name" value="Periplasmic binding protein-like II"/>
    <property type="match status" value="1"/>
</dbReference>
<dbReference type="SUPFAM" id="SSF53850">
    <property type="entry name" value="Periplasmic binding protein-like II"/>
    <property type="match status" value="1"/>
</dbReference>
<reference evidence="5 6" key="1">
    <citation type="submission" date="2015-07" db="EMBL/GenBank/DDBJ databases">
        <title>Draft genome of Achromobacter spanius.</title>
        <authorList>
            <person name="Wang X."/>
        </authorList>
    </citation>
    <scope>NUCLEOTIDE SEQUENCE [LARGE SCALE GENOMIC DNA]</scope>
    <source>
        <strain evidence="5 6">CGMCC9173</strain>
    </source>
</reference>
<dbReference type="InterPro" id="IPR006311">
    <property type="entry name" value="TAT_signal"/>
</dbReference>
<proteinExistence type="inferred from homology"/>
<accession>A0AAW3IA64</accession>
<keyword evidence="2 3" id="KW-0732">Signal</keyword>
<name>A0AAW3IA64_9BURK</name>
<comment type="similarity">
    <text evidence="1">Belongs to the bacterial solute-binding protein 5 family.</text>
</comment>
<evidence type="ECO:0000256" key="2">
    <source>
        <dbReference type="ARBA" id="ARBA00022729"/>
    </source>
</evidence>
<dbReference type="AlphaFoldDB" id="A0AAW3IA64"/>
<dbReference type="Proteomes" id="UP000037511">
    <property type="component" value="Unassembled WGS sequence"/>
</dbReference>
<sequence>MIQHKISKRDFLKLSATAGTLMAAPAWAQAAPATTTPPSAPRGQVIAGISQEPTVFNPLMPGSEVDQGVWWQLFSTLWFIDAQGNIVADLAREVPSVDNGGLSADGLVWKVKLKTGVTWHDGKPFTARDVKYTLELINNPAFRARNRVGHSLVRDITVVADDEIHWRMESSFTPYMSVLSQTFMVPEHILATAADPNTAPYNQAPVGTGPFRWGARRAGDHIQLERNPAYHGQGPYLLRVIFKYIPDQTMLYTQFRSGQIDYLGLSGIQPSFEQEAAKLRGARIMAVPTPFIEHVALNLGFAPFADKSVRQALYLGMNKEARIKAIYQGRPLPTESYVPKGHWAYNDALPAHRYDPQAARALLDAAGWVPGSDGIRVKNGQRLAFTNSTTAGAQAREQSQQLLMQDWRQIGVEMTIENMPAAVIWGNFWQKSQYQSVMVASNFLQGSDPDVTARFSSASIPAKGGSGLNTYQYQNPEMDQLLMQGTREFNRDERKRIYHRIQEIVRTDLVMLPVSQTVIIEAVKDKLVGYENNINSSSNCWNMRSWYWAS</sequence>
<evidence type="ECO:0000313" key="6">
    <source>
        <dbReference type="Proteomes" id="UP000037511"/>
    </source>
</evidence>